<dbReference type="InterPro" id="IPR050726">
    <property type="entry name" value="mGluR"/>
</dbReference>
<feature type="domain" description="Receptor ligand binding region" evidence="9">
    <location>
        <begin position="54"/>
        <end position="435"/>
    </location>
</feature>
<dbReference type="GO" id="GO:0004930">
    <property type="term" value="F:G protein-coupled receptor activity"/>
    <property type="evidence" value="ECO:0007669"/>
    <property type="project" value="InterPro"/>
</dbReference>
<name>A0AAN8PHL8_PATCE</name>
<keyword evidence="3" id="KW-0812">Transmembrane</keyword>
<evidence type="ECO:0000256" key="3">
    <source>
        <dbReference type="ARBA" id="ARBA00022692"/>
    </source>
</evidence>
<dbReference type="PRINTS" id="PR00593">
    <property type="entry name" value="MTABOTROPICR"/>
</dbReference>
<dbReference type="FunFam" id="3.40.50.2300:FF:000009">
    <property type="entry name" value="Glutamate receptor, metabotropic 4"/>
    <property type="match status" value="1"/>
</dbReference>
<protein>
    <recommendedName>
        <fullName evidence="9">Receptor ligand binding region domain-containing protein</fullName>
    </recommendedName>
</protein>
<evidence type="ECO:0000256" key="8">
    <source>
        <dbReference type="ARBA" id="ARBA00023180"/>
    </source>
</evidence>
<keyword evidence="5" id="KW-0472">Membrane</keyword>
<reference evidence="10 11" key="1">
    <citation type="submission" date="2024-01" db="EMBL/GenBank/DDBJ databases">
        <title>The genome of the rayed Mediterranean limpet Patella caerulea (Linnaeus, 1758).</title>
        <authorList>
            <person name="Anh-Thu Weber A."/>
            <person name="Halstead-Nussloch G."/>
        </authorList>
    </citation>
    <scope>NUCLEOTIDE SEQUENCE [LARGE SCALE GENOMIC DNA]</scope>
    <source>
        <strain evidence="10">AATW-2023a</strain>
        <tissue evidence="10">Whole specimen</tissue>
    </source>
</reference>
<dbReference type="GO" id="GO:0016020">
    <property type="term" value="C:membrane"/>
    <property type="evidence" value="ECO:0007669"/>
    <property type="project" value="UniProtKB-SubCell"/>
</dbReference>
<dbReference type="InterPro" id="IPR001828">
    <property type="entry name" value="ANF_lig-bd_rcpt"/>
</dbReference>
<dbReference type="InterPro" id="IPR000162">
    <property type="entry name" value="GPCR_3_mtglu_rcpt"/>
</dbReference>
<dbReference type="EMBL" id="JAZGQO010000010">
    <property type="protein sequence ID" value="KAK6176324.1"/>
    <property type="molecule type" value="Genomic_DNA"/>
</dbReference>
<accession>A0AAN8PHL8</accession>
<keyword evidence="8" id="KW-0325">Glycoprotein</keyword>
<keyword evidence="7" id="KW-0675">Receptor</keyword>
<evidence type="ECO:0000256" key="6">
    <source>
        <dbReference type="ARBA" id="ARBA00023157"/>
    </source>
</evidence>
<dbReference type="PRINTS" id="PR00248">
    <property type="entry name" value="GPCRMGR"/>
</dbReference>
<dbReference type="AlphaFoldDB" id="A0AAN8PHL8"/>
<comment type="caution">
    <text evidence="10">The sequence shown here is derived from an EMBL/GenBank/DDBJ whole genome shotgun (WGS) entry which is preliminary data.</text>
</comment>
<comment type="similarity">
    <text evidence="2">Belongs to the G-protein coupled receptor 3 family.</text>
</comment>
<evidence type="ECO:0000256" key="2">
    <source>
        <dbReference type="ARBA" id="ARBA00007242"/>
    </source>
</evidence>
<proteinExistence type="inferred from homology"/>
<keyword evidence="6" id="KW-1015">Disulfide bond</keyword>
<evidence type="ECO:0000256" key="7">
    <source>
        <dbReference type="ARBA" id="ARBA00023170"/>
    </source>
</evidence>
<organism evidence="10 11">
    <name type="scientific">Patella caerulea</name>
    <name type="common">Rayed Mediterranean limpet</name>
    <dbReference type="NCBI Taxonomy" id="87958"/>
    <lineage>
        <taxon>Eukaryota</taxon>
        <taxon>Metazoa</taxon>
        <taxon>Spiralia</taxon>
        <taxon>Lophotrochozoa</taxon>
        <taxon>Mollusca</taxon>
        <taxon>Gastropoda</taxon>
        <taxon>Patellogastropoda</taxon>
        <taxon>Patelloidea</taxon>
        <taxon>Patellidae</taxon>
        <taxon>Patella</taxon>
    </lineage>
</organism>
<dbReference type="Gene3D" id="3.40.50.2300">
    <property type="match status" value="2"/>
</dbReference>
<evidence type="ECO:0000256" key="4">
    <source>
        <dbReference type="ARBA" id="ARBA00022989"/>
    </source>
</evidence>
<evidence type="ECO:0000259" key="9">
    <source>
        <dbReference type="Pfam" id="PF01094"/>
    </source>
</evidence>
<keyword evidence="11" id="KW-1185">Reference proteome</keyword>
<dbReference type="Pfam" id="PF01094">
    <property type="entry name" value="ANF_receptor"/>
    <property type="match status" value="1"/>
</dbReference>
<dbReference type="PANTHER" id="PTHR24060">
    <property type="entry name" value="METABOTROPIC GLUTAMATE RECEPTOR"/>
    <property type="match status" value="1"/>
</dbReference>
<sequence length="442" mass="49343">MFQSTSSFNNRSAKPIASAFLAGDIILGGLFPVHHKGIGEQPCGEINTDRGIERLEAMLFTIDEINRDPSILPGIHLGASLYDTCARGTYALEQSLEFIRASFYSLDTSEFVCSDGSQATAKLSPTKVTGVVGGSYSTVSMQVANLLRLFKLPQVSYASTSASLSDKTRYDYFLRTVPPDTLQAKALVDIVQEFNWTYVSTVSSEGEYGSSGIDYFQQEARAKNICIAANVKIPAKSTNATFDRTIRDLLEKPEAKVVIVFVRIEDAKGLLDAATRFNLTGQHVWVASDAWGRQDAPVKDNQLAAQGAITLELQSTPIKTFESYFQNLNPRGNKRNPWFREYWEAINKCSWKENKYTSTSRNIRYCTGAEKLTRKITQQEGKVQFIYDAVYALAIALDTMQKTLCPNTTRLCRAMERIDGERLLKDFLLNVSFNGKCLIELY</sequence>
<evidence type="ECO:0000313" key="10">
    <source>
        <dbReference type="EMBL" id="KAK6176324.1"/>
    </source>
</evidence>
<evidence type="ECO:0000313" key="11">
    <source>
        <dbReference type="Proteomes" id="UP001347796"/>
    </source>
</evidence>
<gene>
    <name evidence="10" type="ORF">SNE40_014628</name>
</gene>
<dbReference type="InterPro" id="IPR028082">
    <property type="entry name" value="Peripla_BP_I"/>
</dbReference>
<comment type="subcellular location">
    <subcellularLocation>
        <location evidence="1">Membrane</location>
        <topology evidence="1">Multi-pass membrane protein</topology>
    </subcellularLocation>
</comment>
<keyword evidence="4" id="KW-1133">Transmembrane helix</keyword>
<dbReference type="SUPFAM" id="SSF53822">
    <property type="entry name" value="Periplasmic binding protein-like I"/>
    <property type="match status" value="1"/>
</dbReference>
<dbReference type="Proteomes" id="UP001347796">
    <property type="component" value="Unassembled WGS sequence"/>
</dbReference>
<evidence type="ECO:0000256" key="5">
    <source>
        <dbReference type="ARBA" id="ARBA00023136"/>
    </source>
</evidence>
<evidence type="ECO:0000256" key="1">
    <source>
        <dbReference type="ARBA" id="ARBA00004141"/>
    </source>
</evidence>
<dbReference type="InterPro" id="IPR000337">
    <property type="entry name" value="GPCR_3"/>
</dbReference>